<comment type="caution">
    <text evidence="1">The sequence shown here is derived from an EMBL/GenBank/DDBJ whole genome shotgun (WGS) entry which is preliminary data.</text>
</comment>
<name>A0A7X2NIE9_9CLOT</name>
<dbReference type="Pfam" id="PF13526">
    <property type="entry name" value="DUF4125"/>
    <property type="match status" value="1"/>
</dbReference>
<gene>
    <name evidence="1" type="ORF">FYJ39_02235</name>
</gene>
<dbReference type="RefSeq" id="WP_154470847.1">
    <property type="nucleotide sequence ID" value="NZ_DBEWUL010000131.1"/>
</dbReference>
<reference evidence="1 2" key="1">
    <citation type="submission" date="2019-08" db="EMBL/GenBank/DDBJ databases">
        <title>In-depth cultivation of the pig gut microbiome towards novel bacterial diversity and tailored functional studies.</title>
        <authorList>
            <person name="Wylensek D."/>
            <person name="Hitch T.C.A."/>
            <person name="Clavel T."/>
        </authorList>
    </citation>
    <scope>NUCLEOTIDE SEQUENCE [LARGE SCALE GENOMIC DNA]</scope>
    <source>
        <strain evidence="1 2">WCA-389-WT-23D1</strain>
    </source>
</reference>
<organism evidence="1 2">
    <name type="scientific">Clostridium porci</name>
    <dbReference type="NCBI Taxonomy" id="2605778"/>
    <lineage>
        <taxon>Bacteria</taxon>
        <taxon>Bacillati</taxon>
        <taxon>Bacillota</taxon>
        <taxon>Clostridia</taxon>
        <taxon>Eubacteriales</taxon>
        <taxon>Clostridiaceae</taxon>
        <taxon>Clostridium</taxon>
    </lineage>
</organism>
<sequence>MEEKEMEIEAIIRLEWKQFQGVHNEGGRASCQDDPKTFEIMRKSQFLTWDLEALESYHEDLKKAEEQKWNLMTEKYARMMESTVPEQFAGFAKTLPARGKERIKLQEAIISQEMKWAEEFLERYPKIGARGRKIRTQEDTPWDTSMETYLRGELGTYSDRTLDLYYKMICRLKKEGKNLTELNLFYMAKLSGYQSLEQAEAALTEGMP</sequence>
<accession>A0A7X2NIE9</accession>
<evidence type="ECO:0000313" key="2">
    <source>
        <dbReference type="Proteomes" id="UP000429958"/>
    </source>
</evidence>
<dbReference type="Proteomes" id="UP000429958">
    <property type="component" value="Unassembled WGS sequence"/>
</dbReference>
<proteinExistence type="predicted"/>
<keyword evidence="2" id="KW-1185">Reference proteome</keyword>
<dbReference type="AlphaFoldDB" id="A0A7X2NIE9"/>
<dbReference type="EMBL" id="VUMD01000002">
    <property type="protein sequence ID" value="MSS35429.1"/>
    <property type="molecule type" value="Genomic_DNA"/>
</dbReference>
<dbReference type="InterPro" id="IPR025191">
    <property type="entry name" value="DUF4125"/>
</dbReference>
<evidence type="ECO:0000313" key="1">
    <source>
        <dbReference type="EMBL" id="MSS35429.1"/>
    </source>
</evidence>
<protein>
    <submittedName>
        <fullName evidence="1">DUF4125 family protein</fullName>
    </submittedName>
</protein>